<dbReference type="Proteomes" id="UP001059950">
    <property type="component" value="Chromosome"/>
</dbReference>
<sequence>MNEKPTFYKYKSFQNFEFLLDMILKERLYAAKYNELNDPMEGVIKVDNTVPKNREKEWEEIISDLRIVCFTKDPKNSLMWSHYADGGKGCLVEFDLLDGQEYHKISYLKKPVLNGKDINISKAFEILKYKDKPWKYEAEYRCIQLKDRFLPVNIKSITFGPRSNEESVEMLMHILTLCKPNLKVRKMSEIGVFKSAEFTIGAKKTMVVSTSNPKECIQCASINMMQRDFVGMHRGWKDY</sequence>
<name>A0ABY5GRX2_9GAMM</name>
<keyword evidence="2" id="KW-1185">Reference proteome</keyword>
<dbReference type="EMBL" id="CP073344">
    <property type="protein sequence ID" value="UTW02193.1"/>
    <property type="molecule type" value="Genomic_DNA"/>
</dbReference>
<reference evidence="1" key="1">
    <citation type="submission" date="2021-04" db="EMBL/GenBank/DDBJ databases">
        <title>Oceanospirillales bacteria with DddD are important DMSP degraders in coastal seawater.</title>
        <authorList>
            <person name="Liu J."/>
        </authorList>
    </citation>
    <scope>NUCLEOTIDE SEQUENCE</scope>
    <source>
        <strain evidence="1">GY6</strain>
    </source>
</reference>
<gene>
    <name evidence="1" type="ORF">KDX31_12575</name>
</gene>
<evidence type="ECO:0000313" key="2">
    <source>
        <dbReference type="Proteomes" id="UP001059950"/>
    </source>
</evidence>
<organism evidence="1 2">
    <name type="scientific">Amphritea atlantica</name>
    <dbReference type="NCBI Taxonomy" id="355243"/>
    <lineage>
        <taxon>Bacteria</taxon>
        <taxon>Pseudomonadati</taxon>
        <taxon>Pseudomonadota</taxon>
        <taxon>Gammaproteobacteria</taxon>
        <taxon>Oceanospirillales</taxon>
        <taxon>Oceanospirillaceae</taxon>
        <taxon>Amphritea</taxon>
    </lineage>
</organism>
<evidence type="ECO:0000313" key="1">
    <source>
        <dbReference type="EMBL" id="UTW02193.1"/>
    </source>
</evidence>
<accession>A0ABY5GRX2</accession>
<proteinExistence type="predicted"/>
<protein>
    <submittedName>
        <fullName evidence="1">DUF2971 domain-containing protein</fullName>
    </submittedName>
</protein>